<dbReference type="EMBL" id="DWWU01000029">
    <property type="protein sequence ID" value="HJC15481.1"/>
    <property type="molecule type" value="Genomic_DNA"/>
</dbReference>
<dbReference type="GO" id="GO:0016747">
    <property type="term" value="F:acyltransferase activity, transferring groups other than amino-acyl groups"/>
    <property type="evidence" value="ECO:0007669"/>
    <property type="project" value="InterPro"/>
</dbReference>
<dbReference type="SUPFAM" id="SSF55729">
    <property type="entry name" value="Acyl-CoA N-acyltransferases (Nat)"/>
    <property type="match status" value="1"/>
</dbReference>
<dbReference type="Proteomes" id="UP000823849">
    <property type="component" value="Unassembled WGS sequence"/>
</dbReference>
<dbReference type="Gene3D" id="3.40.630.30">
    <property type="match status" value="1"/>
</dbReference>
<protein>
    <submittedName>
        <fullName evidence="2">GNAT family N-acetyltransferase</fullName>
    </submittedName>
</protein>
<dbReference type="CDD" id="cd04301">
    <property type="entry name" value="NAT_SF"/>
    <property type="match status" value="1"/>
</dbReference>
<sequence length="156" mass="18385">MEIRLVKAGIKDAEKLWRMQIRAFQKLFDKYQDTETSPAVEKIDKTVMRLNQSFTYYYFIEADHAIVGAVRVIDRHEKDTAKRISPMFVLPEYRNKGYAQKAMRLAEAEHGSTNWELDTILQEQGNCHLYEKMGYHPTGKTKVINEKMTLIFYKKD</sequence>
<evidence type="ECO:0000313" key="3">
    <source>
        <dbReference type="Proteomes" id="UP000823849"/>
    </source>
</evidence>
<dbReference type="InterPro" id="IPR000182">
    <property type="entry name" value="GNAT_dom"/>
</dbReference>
<evidence type="ECO:0000313" key="2">
    <source>
        <dbReference type="EMBL" id="HJC15481.1"/>
    </source>
</evidence>
<dbReference type="PROSITE" id="PS51186">
    <property type="entry name" value="GNAT"/>
    <property type="match status" value="1"/>
</dbReference>
<dbReference type="Pfam" id="PF13508">
    <property type="entry name" value="Acetyltransf_7"/>
    <property type="match status" value="1"/>
</dbReference>
<evidence type="ECO:0000259" key="1">
    <source>
        <dbReference type="PROSITE" id="PS51186"/>
    </source>
</evidence>
<accession>A0A9D2NCE7</accession>
<organism evidence="2 3">
    <name type="scientific">Candidatus Fusicatenibacter intestinigallinarum</name>
    <dbReference type="NCBI Taxonomy" id="2838598"/>
    <lineage>
        <taxon>Bacteria</taxon>
        <taxon>Bacillati</taxon>
        <taxon>Bacillota</taxon>
        <taxon>Clostridia</taxon>
        <taxon>Lachnospirales</taxon>
        <taxon>Lachnospiraceae</taxon>
        <taxon>Fusicatenibacter</taxon>
    </lineage>
</organism>
<name>A0A9D2NCE7_9FIRM</name>
<reference evidence="2" key="2">
    <citation type="submission" date="2021-04" db="EMBL/GenBank/DDBJ databases">
        <authorList>
            <person name="Gilroy R."/>
        </authorList>
    </citation>
    <scope>NUCLEOTIDE SEQUENCE</scope>
    <source>
        <strain evidence="2">CHK185-5351</strain>
    </source>
</reference>
<comment type="caution">
    <text evidence="2">The sequence shown here is derived from an EMBL/GenBank/DDBJ whole genome shotgun (WGS) entry which is preliminary data.</text>
</comment>
<reference evidence="2" key="1">
    <citation type="journal article" date="2021" name="PeerJ">
        <title>Extensive microbial diversity within the chicken gut microbiome revealed by metagenomics and culture.</title>
        <authorList>
            <person name="Gilroy R."/>
            <person name="Ravi A."/>
            <person name="Getino M."/>
            <person name="Pursley I."/>
            <person name="Horton D.L."/>
            <person name="Alikhan N.F."/>
            <person name="Baker D."/>
            <person name="Gharbi K."/>
            <person name="Hall N."/>
            <person name="Watson M."/>
            <person name="Adriaenssens E.M."/>
            <person name="Foster-Nyarko E."/>
            <person name="Jarju S."/>
            <person name="Secka A."/>
            <person name="Antonio M."/>
            <person name="Oren A."/>
            <person name="Chaudhuri R.R."/>
            <person name="La Ragione R."/>
            <person name="Hildebrand F."/>
            <person name="Pallen M.J."/>
        </authorList>
    </citation>
    <scope>NUCLEOTIDE SEQUENCE</scope>
    <source>
        <strain evidence="2">CHK185-5351</strain>
    </source>
</reference>
<feature type="domain" description="N-acetyltransferase" evidence="1">
    <location>
        <begin position="1"/>
        <end position="156"/>
    </location>
</feature>
<gene>
    <name evidence="2" type="ORF">H9705_06595</name>
</gene>
<dbReference type="InterPro" id="IPR016181">
    <property type="entry name" value="Acyl_CoA_acyltransferase"/>
</dbReference>
<proteinExistence type="predicted"/>
<dbReference type="AlphaFoldDB" id="A0A9D2NCE7"/>